<gene>
    <name evidence="1" type="ORF">HF576_10205</name>
</gene>
<protein>
    <submittedName>
        <fullName evidence="1">Siderophore-interacting protein</fullName>
    </submittedName>
</protein>
<evidence type="ECO:0000313" key="2">
    <source>
        <dbReference type="Proteomes" id="UP001429745"/>
    </source>
</evidence>
<comment type="caution">
    <text evidence="1">The sequence shown here is derived from an EMBL/GenBank/DDBJ whole genome shotgun (WGS) entry which is preliminary data.</text>
</comment>
<keyword evidence="2" id="KW-1185">Reference proteome</keyword>
<dbReference type="Proteomes" id="UP001429745">
    <property type="component" value="Unassembled WGS sequence"/>
</dbReference>
<accession>A0ABX1KDM6</accession>
<proteinExistence type="predicted"/>
<dbReference type="SUPFAM" id="SSF54427">
    <property type="entry name" value="NTF2-like"/>
    <property type="match status" value="1"/>
</dbReference>
<evidence type="ECO:0000313" key="1">
    <source>
        <dbReference type="EMBL" id="NLP84225.1"/>
    </source>
</evidence>
<reference evidence="1 2" key="1">
    <citation type="submission" date="2020-04" db="EMBL/GenBank/DDBJ databases">
        <title>CFH 90308 Microbacterium sp.</title>
        <authorList>
            <person name="Nie G."/>
            <person name="Ming H."/>
            <person name="Xia T."/>
        </authorList>
    </citation>
    <scope>NUCLEOTIDE SEQUENCE [LARGE SCALE GENOMIC DNA]</scope>
    <source>
        <strain evidence="1 2">CFH 90308</strain>
    </source>
</reference>
<dbReference type="EMBL" id="JABACI010000002">
    <property type="protein sequence ID" value="NLP84225.1"/>
    <property type="molecule type" value="Genomic_DNA"/>
</dbReference>
<sequence length="138" mass="15118">MSRRRATWLKDLRTRAKSVACEHERAARALITATRNADAAALARALHLDASLTVDGGGQVPAPRTPVRGRVAVVRHLMRALGDPEVDTVIESVNGMPGIVVRRDGTVVGVLVLRVRRSLVCEAWLVANPDKLESWNRR</sequence>
<organism evidence="1 2">
    <name type="scientific">Microbacterium salsuginis</name>
    <dbReference type="NCBI Taxonomy" id="2722803"/>
    <lineage>
        <taxon>Bacteria</taxon>
        <taxon>Bacillati</taxon>
        <taxon>Actinomycetota</taxon>
        <taxon>Actinomycetes</taxon>
        <taxon>Micrococcales</taxon>
        <taxon>Microbacteriaceae</taxon>
        <taxon>Microbacterium</taxon>
    </lineage>
</organism>
<dbReference type="InterPro" id="IPR052704">
    <property type="entry name" value="ECF_Sigma-70_Domain"/>
</dbReference>
<dbReference type="InterPro" id="IPR032710">
    <property type="entry name" value="NTF2-like_dom_sf"/>
</dbReference>
<dbReference type="PANTHER" id="PTHR30173:SF43">
    <property type="entry name" value="ECF RNA POLYMERASE SIGMA FACTOR SIGI-RELATED"/>
    <property type="match status" value="1"/>
</dbReference>
<name>A0ABX1KDM6_9MICO</name>
<dbReference type="PANTHER" id="PTHR30173">
    <property type="entry name" value="SIGMA 19 FACTOR"/>
    <property type="match status" value="1"/>
</dbReference>
<dbReference type="RefSeq" id="WP_168912679.1">
    <property type="nucleotide sequence ID" value="NZ_JABACI010000002.1"/>
</dbReference>